<dbReference type="InterPro" id="IPR002346">
    <property type="entry name" value="Mopterin_DH_FAD-bd"/>
</dbReference>
<dbReference type="GO" id="GO:0071949">
    <property type="term" value="F:FAD binding"/>
    <property type="evidence" value="ECO:0007669"/>
    <property type="project" value="InterPro"/>
</dbReference>
<evidence type="ECO:0000256" key="2">
    <source>
        <dbReference type="ARBA" id="ARBA00022827"/>
    </source>
</evidence>
<dbReference type="GO" id="GO:0016491">
    <property type="term" value="F:oxidoreductase activity"/>
    <property type="evidence" value="ECO:0007669"/>
    <property type="project" value="UniProtKB-KW"/>
</dbReference>
<evidence type="ECO:0000259" key="4">
    <source>
        <dbReference type="PROSITE" id="PS51387"/>
    </source>
</evidence>
<dbReference type="InterPro" id="IPR005107">
    <property type="entry name" value="CO_DH_flav_C"/>
</dbReference>
<evidence type="ECO:0000256" key="1">
    <source>
        <dbReference type="ARBA" id="ARBA00022630"/>
    </source>
</evidence>
<name>A0A3N6NST9_NATCH</name>
<dbReference type="PANTHER" id="PTHR42659:SF2">
    <property type="entry name" value="XANTHINE DEHYDROGENASE SUBUNIT C-RELATED"/>
    <property type="match status" value="1"/>
</dbReference>
<dbReference type="FunFam" id="3.30.465.10:FF:000017">
    <property type="entry name" value="Xanthine dehydrogenase, FAD binding subunit"/>
    <property type="match status" value="1"/>
</dbReference>
<accession>A0A3N6NST9</accession>
<organism evidence="5 6">
    <name type="scientific">Natrarchaeobius chitinivorans</name>
    <dbReference type="NCBI Taxonomy" id="1679083"/>
    <lineage>
        <taxon>Archaea</taxon>
        <taxon>Methanobacteriati</taxon>
        <taxon>Methanobacteriota</taxon>
        <taxon>Stenosarchaea group</taxon>
        <taxon>Halobacteria</taxon>
        <taxon>Halobacteriales</taxon>
        <taxon>Natrialbaceae</taxon>
        <taxon>Natrarchaeobius</taxon>
    </lineage>
</organism>
<reference evidence="5 6" key="1">
    <citation type="submission" date="2018-10" db="EMBL/GenBank/DDBJ databases">
        <title>Natrarchaeobius chitinivorans gen. nov., sp. nov., and Natrarchaeobius haloalkaliphilus sp. nov., alkaliphilic, chitin-utilizing haloarchaea from hypersaline alkaline lakes.</title>
        <authorList>
            <person name="Sorokin D.Y."/>
            <person name="Elcheninov A.G."/>
            <person name="Kostrikina N.A."/>
            <person name="Bale N.J."/>
            <person name="Sinninghe Damste J.S."/>
            <person name="Khijniak T.V."/>
            <person name="Kublanov I.V."/>
            <person name="Toshchakov S.V."/>
        </authorList>
    </citation>
    <scope>NUCLEOTIDE SEQUENCE [LARGE SCALE GENOMIC DNA]</scope>
    <source>
        <strain evidence="5 6">AArcht7</strain>
    </source>
</reference>
<gene>
    <name evidence="5" type="ORF">EA472_01930</name>
</gene>
<keyword evidence="3" id="KW-0560">Oxidoreductase</keyword>
<sequence>MYPASFEYVAVDSAEEAIDSLAEHGDREVTLLAGGHSLLPMMKSGLASPEVVVDLGGVDALSGIERGDDATRINAMTEYAAVADDEGLWSDNPVVPEAAAAIGDVQVRNVGTVGGNVAHSDPAADLPAAMLAADATIHALGPDGEREIPAADFFQAMFTTALADGELLTAIDVPHLGSDDAAAYVKKASPSSGYALVGVAVVLETDGEEIADARVAANGAFDHAMALEPVEEELVGGSLDDESLPERAAGRATDDVESYLVLDDEQASSEYRAHLLEVYAERALETAIDRVGDGSNADG</sequence>
<dbReference type="Proteomes" id="UP000281431">
    <property type="component" value="Unassembled WGS sequence"/>
</dbReference>
<comment type="caution">
    <text evidence="5">The sequence shown here is derived from an EMBL/GenBank/DDBJ whole genome shotgun (WGS) entry which is preliminary data.</text>
</comment>
<dbReference type="SUPFAM" id="SSF56176">
    <property type="entry name" value="FAD-binding/transporter-associated domain-like"/>
    <property type="match status" value="1"/>
</dbReference>
<keyword evidence="2" id="KW-0274">FAD</keyword>
<dbReference type="InterPro" id="IPR036318">
    <property type="entry name" value="FAD-bd_PCMH-like_sf"/>
</dbReference>
<dbReference type="InterPro" id="IPR016167">
    <property type="entry name" value="FAD-bd_PCMH_sub1"/>
</dbReference>
<protein>
    <submittedName>
        <fullName evidence="5">Xanthine dehydrogenase family protein subunit M</fullName>
    </submittedName>
</protein>
<dbReference type="AlphaFoldDB" id="A0A3N6NST9"/>
<evidence type="ECO:0000313" key="5">
    <source>
        <dbReference type="EMBL" id="RQH03353.1"/>
    </source>
</evidence>
<keyword evidence="1" id="KW-0285">Flavoprotein</keyword>
<evidence type="ECO:0000256" key="3">
    <source>
        <dbReference type="ARBA" id="ARBA00023002"/>
    </source>
</evidence>
<dbReference type="OrthoDB" id="19205at2157"/>
<dbReference type="Gene3D" id="3.30.43.10">
    <property type="entry name" value="Uridine Diphospho-n-acetylenolpyruvylglucosamine Reductase, domain 2"/>
    <property type="match status" value="1"/>
</dbReference>
<dbReference type="InterPro" id="IPR016166">
    <property type="entry name" value="FAD-bd_PCMH"/>
</dbReference>
<dbReference type="InterPro" id="IPR036683">
    <property type="entry name" value="CO_DH_flav_C_dom_sf"/>
</dbReference>
<dbReference type="EMBL" id="REFZ01000001">
    <property type="protein sequence ID" value="RQH03353.1"/>
    <property type="molecule type" value="Genomic_DNA"/>
</dbReference>
<dbReference type="PANTHER" id="PTHR42659">
    <property type="entry name" value="XANTHINE DEHYDROGENASE SUBUNIT C-RELATED"/>
    <property type="match status" value="1"/>
</dbReference>
<dbReference type="SMART" id="SM01092">
    <property type="entry name" value="CO_deh_flav_C"/>
    <property type="match status" value="1"/>
</dbReference>
<dbReference type="Pfam" id="PF00941">
    <property type="entry name" value="FAD_binding_5"/>
    <property type="match status" value="1"/>
</dbReference>
<dbReference type="Gene3D" id="3.30.465.10">
    <property type="match status" value="1"/>
</dbReference>
<dbReference type="PROSITE" id="PS51387">
    <property type="entry name" value="FAD_PCMH"/>
    <property type="match status" value="1"/>
</dbReference>
<dbReference type="InterPro" id="IPR016169">
    <property type="entry name" value="FAD-bd_PCMH_sub2"/>
</dbReference>
<proteinExistence type="predicted"/>
<dbReference type="Gene3D" id="3.30.390.50">
    <property type="entry name" value="CO dehydrogenase flavoprotein, C-terminal domain"/>
    <property type="match status" value="1"/>
</dbReference>
<evidence type="ECO:0000313" key="6">
    <source>
        <dbReference type="Proteomes" id="UP000281431"/>
    </source>
</evidence>
<dbReference type="Pfam" id="PF03450">
    <property type="entry name" value="CO_deh_flav_C"/>
    <property type="match status" value="1"/>
</dbReference>
<feature type="domain" description="FAD-binding PCMH-type" evidence="4">
    <location>
        <begin position="1"/>
        <end position="178"/>
    </location>
</feature>
<dbReference type="InterPro" id="IPR051312">
    <property type="entry name" value="Diverse_Substr_Oxidored"/>
</dbReference>
<keyword evidence="6" id="KW-1185">Reference proteome</keyword>
<dbReference type="SUPFAM" id="SSF55447">
    <property type="entry name" value="CO dehydrogenase flavoprotein C-terminal domain-like"/>
    <property type="match status" value="1"/>
</dbReference>